<dbReference type="GeneID" id="112864110"/>
<gene>
    <name evidence="10" type="primary">AK5</name>
</gene>
<dbReference type="Proteomes" id="UP000515131">
    <property type="component" value="Unplaced"/>
</dbReference>
<dbReference type="PRINTS" id="PR00094">
    <property type="entry name" value="ADENYLTKNASE"/>
</dbReference>
<accession>A0A6P6I4B8</accession>
<dbReference type="CDD" id="cd01428">
    <property type="entry name" value="ADK"/>
    <property type="match status" value="1"/>
</dbReference>
<protein>
    <submittedName>
        <fullName evidence="10">Adenylate kinase isoenzyme 5</fullName>
    </submittedName>
</protein>
<dbReference type="AlphaFoldDB" id="A0A6P6I4B8"/>
<name>A0A6P6I4B8_PUMCO</name>
<evidence type="ECO:0000256" key="4">
    <source>
        <dbReference type="ARBA" id="ARBA00022679"/>
    </source>
</evidence>
<dbReference type="GO" id="GO:0004017">
    <property type="term" value="F:AMP kinase activity"/>
    <property type="evidence" value="ECO:0007669"/>
    <property type="project" value="InterPro"/>
</dbReference>
<evidence type="ECO:0000256" key="2">
    <source>
        <dbReference type="ARBA" id="ARBA00000937"/>
    </source>
</evidence>
<keyword evidence="6 8" id="KW-0418">Kinase</keyword>
<evidence type="ECO:0000256" key="5">
    <source>
        <dbReference type="ARBA" id="ARBA00022741"/>
    </source>
</evidence>
<dbReference type="FunFam" id="3.40.50.300:FF:001176">
    <property type="entry name" value="Adenylate kinase isoenzyme 5"/>
    <property type="match status" value="1"/>
</dbReference>
<keyword evidence="3" id="KW-0963">Cytoplasm</keyword>
<keyword evidence="5" id="KW-0547">Nucleotide-binding</keyword>
<keyword evidence="7" id="KW-0067">ATP-binding</keyword>
<comment type="similarity">
    <text evidence="8">Belongs to the adenylate kinase family.</text>
</comment>
<dbReference type="RefSeq" id="XP_025782966.1">
    <property type="nucleotide sequence ID" value="XM_025927181.1"/>
</dbReference>
<dbReference type="KEGG" id="pcoo:112864110"/>
<organism evidence="9 10">
    <name type="scientific">Puma concolor</name>
    <name type="common">Mountain lion</name>
    <name type="synonym">Felis concolor</name>
    <dbReference type="NCBI Taxonomy" id="9696"/>
    <lineage>
        <taxon>Eukaryota</taxon>
        <taxon>Metazoa</taxon>
        <taxon>Chordata</taxon>
        <taxon>Craniata</taxon>
        <taxon>Vertebrata</taxon>
        <taxon>Euteleostomi</taxon>
        <taxon>Mammalia</taxon>
        <taxon>Eutheria</taxon>
        <taxon>Laurasiatheria</taxon>
        <taxon>Carnivora</taxon>
        <taxon>Feliformia</taxon>
        <taxon>Felidae</taxon>
        <taxon>Felinae</taxon>
        <taxon>Puma</taxon>
    </lineage>
</organism>
<dbReference type="GO" id="GO:0004550">
    <property type="term" value="F:nucleoside diphosphate kinase activity"/>
    <property type="evidence" value="ECO:0007669"/>
    <property type="project" value="UniProtKB-EC"/>
</dbReference>
<proteinExistence type="inferred from homology"/>
<sequence length="322" mass="35979">MDTEPQVQEAQRRHVNSLQGSKELIIIDDSILKVPIEPTELEMRLGEGTQLLKVTQPFDADRNEDEVFYDISVAVDSKLFPNKEAAAGSGDLDPSMMLDTGETIDTGSDYEDQGDDQLNVFGEDTMGGFMEDLRKCKIIFMIGGPGSGKGTQCEKLVEKYGFTHLSTGELLRNELSSESERSKLIRDIMERGDLVPSRIILELLKEAMLASLSDTKGFLIDGYPQEVKQGEEFGRRIGDPHLVICMDCSADTMTNRLLQRNQSSPLVENNTTTIAKRLETYYRASIPVIAYYEMKTQLHKVNAEGTPEEVFLQLCTAIDSIF</sequence>
<dbReference type="PANTHER" id="PTHR23359">
    <property type="entry name" value="NUCLEOTIDE KINASE"/>
    <property type="match status" value="1"/>
</dbReference>
<dbReference type="InterPro" id="IPR027417">
    <property type="entry name" value="P-loop_NTPase"/>
</dbReference>
<dbReference type="CTD" id="26289"/>
<evidence type="ECO:0000313" key="10">
    <source>
        <dbReference type="RefSeq" id="XP_025782966.1"/>
    </source>
</evidence>
<dbReference type="GO" id="GO:0005737">
    <property type="term" value="C:cytoplasm"/>
    <property type="evidence" value="ECO:0007669"/>
    <property type="project" value="InterPro"/>
</dbReference>
<dbReference type="Pfam" id="PF00406">
    <property type="entry name" value="ADK"/>
    <property type="match status" value="1"/>
</dbReference>
<keyword evidence="9" id="KW-1185">Reference proteome</keyword>
<evidence type="ECO:0000256" key="8">
    <source>
        <dbReference type="RuleBase" id="RU003330"/>
    </source>
</evidence>
<dbReference type="HAMAP" id="MF_00235">
    <property type="entry name" value="Adenylate_kinase_Adk"/>
    <property type="match status" value="1"/>
</dbReference>
<dbReference type="GO" id="GO:0046034">
    <property type="term" value="P:ATP metabolic process"/>
    <property type="evidence" value="ECO:0007669"/>
    <property type="project" value="InterPro"/>
</dbReference>
<comment type="catalytic activity">
    <reaction evidence="2">
        <text>a ribonucleoside 5'-diphosphate + ATP = a ribonucleoside 5'-triphosphate + ADP</text>
        <dbReference type="Rhea" id="RHEA:18113"/>
        <dbReference type="ChEBI" id="CHEBI:30616"/>
        <dbReference type="ChEBI" id="CHEBI:57930"/>
        <dbReference type="ChEBI" id="CHEBI:61557"/>
        <dbReference type="ChEBI" id="CHEBI:456216"/>
        <dbReference type="EC" id="2.7.4.6"/>
    </reaction>
</comment>
<evidence type="ECO:0000256" key="7">
    <source>
        <dbReference type="ARBA" id="ARBA00022840"/>
    </source>
</evidence>
<keyword evidence="4 8" id="KW-0808">Transferase</keyword>
<dbReference type="InterPro" id="IPR006267">
    <property type="entry name" value="AK1/5"/>
</dbReference>
<dbReference type="NCBIfam" id="TIGR01360">
    <property type="entry name" value="aden_kin_iso1"/>
    <property type="match status" value="1"/>
</dbReference>
<evidence type="ECO:0000256" key="6">
    <source>
        <dbReference type="ARBA" id="ARBA00022777"/>
    </source>
</evidence>
<dbReference type="InterPro" id="IPR000850">
    <property type="entry name" value="Adenylat/UMP-CMP_kin"/>
</dbReference>
<evidence type="ECO:0000313" key="9">
    <source>
        <dbReference type="Proteomes" id="UP000515131"/>
    </source>
</evidence>
<evidence type="ECO:0000256" key="1">
    <source>
        <dbReference type="ARBA" id="ARBA00000082"/>
    </source>
</evidence>
<dbReference type="Gene3D" id="3.40.50.300">
    <property type="entry name" value="P-loop containing nucleotide triphosphate hydrolases"/>
    <property type="match status" value="1"/>
</dbReference>
<evidence type="ECO:0000256" key="3">
    <source>
        <dbReference type="ARBA" id="ARBA00022490"/>
    </source>
</evidence>
<dbReference type="SUPFAM" id="SSF52540">
    <property type="entry name" value="P-loop containing nucleoside triphosphate hydrolases"/>
    <property type="match status" value="1"/>
</dbReference>
<reference evidence="10" key="1">
    <citation type="submission" date="2025-08" db="UniProtKB">
        <authorList>
            <consortium name="RefSeq"/>
        </authorList>
    </citation>
    <scope>IDENTIFICATION</scope>
    <source>
        <tissue evidence="10">Blood</tissue>
    </source>
</reference>
<comment type="catalytic activity">
    <reaction evidence="1">
        <text>a 2'-deoxyribonucleoside 5'-diphosphate + ATP = a 2'-deoxyribonucleoside 5'-triphosphate + ADP</text>
        <dbReference type="Rhea" id="RHEA:44640"/>
        <dbReference type="ChEBI" id="CHEBI:30616"/>
        <dbReference type="ChEBI" id="CHEBI:61560"/>
        <dbReference type="ChEBI" id="CHEBI:73316"/>
        <dbReference type="ChEBI" id="CHEBI:456216"/>
        <dbReference type="EC" id="2.7.4.6"/>
    </reaction>
</comment>
<dbReference type="GO" id="GO:0005524">
    <property type="term" value="F:ATP binding"/>
    <property type="evidence" value="ECO:0007669"/>
    <property type="project" value="UniProtKB-KW"/>
</dbReference>